<evidence type="ECO:0000313" key="1">
    <source>
        <dbReference type="EMBL" id="GAE15025.1"/>
    </source>
</evidence>
<sequence>MKFRNSARYCNIRLSKVHYCHCHSYGKADFRDEVRKPAKIKMWYFVLGDKNMTINLIQISIYY</sequence>
<comment type="caution">
    <text evidence="1">The sequence shown here is derived from an EMBL/GenBank/DDBJ whole genome shotgun (WGS) entry which is preliminary data.</text>
</comment>
<reference evidence="1 2" key="1">
    <citation type="journal article" date="2014" name="Genome Announc.">
        <title>Draft Genome Sequences of Three Strains of Bacteroides pyogenes Isolated from a Cat and Swine.</title>
        <authorList>
            <person name="Sakamoto M."/>
            <person name="Oshima K."/>
            <person name="Suda W."/>
            <person name="Kitamura K."/>
            <person name="Iida T."/>
            <person name="Hattori M."/>
            <person name="Ohkuma M."/>
        </authorList>
    </citation>
    <scope>NUCLEOTIDE SEQUENCE [LARGE SCALE GENOMIC DNA]</scope>
    <source>
        <strain evidence="1 2">JCM 6292</strain>
    </source>
</reference>
<evidence type="ECO:0000313" key="2">
    <source>
        <dbReference type="Proteomes" id="UP000018861"/>
    </source>
</evidence>
<dbReference type="Proteomes" id="UP000018861">
    <property type="component" value="Unassembled WGS sequence"/>
</dbReference>
<proteinExistence type="predicted"/>
<protein>
    <submittedName>
        <fullName evidence="1">Uncharacterized protein</fullName>
    </submittedName>
</protein>
<accession>W4P5M7</accession>
<name>W4P5M7_9BACE</name>
<dbReference type="AlphaFoldDB" id="W4P5M7"/>
<dbReference type="EMBL" id="BAIQ01000010">
    <property type="protein sequence ID" value="GAE15025.1"/>
    <property type="molecule type" value="Genomic_DNA"/>
</dbReference>
<gene>
    <name evidence="1" type="ORF">JCM6292_1246</name>
</gene>
<organism evidence="1 2">
    <name type="scientific">Bacteroides pyogenes JCM 6292</name>
    <dbReference type="NCBI Taxonomy" id="1235809"/>
    <lineage>
        <taxon>Bacteria</taxon>
        <taxon>Pseudomonadati</taxon>
        <taxon>Bacteroidota</taxon>
        <taxon>Bacteroidia</taxon>
        <taxon>Bacteroidales</taxon>
        <taxon>Bacteroidaceae</taxon>
        <taxon>Bacteroides</taxon>
    </lineage>
</organism>